<dbReference type="STRING" id="400727.A0A2T7P623"/>
<evidence type="ECO:0000256" key="10">
    <source>
        <dbReference type="PROSITE-ProRule" id="PRU00042"/>
    </source>
</evidence>
<keyword evidence="9" id="KW-0539">Nucleus</keyword>
<feature type="domain" description="C2H2-type" evidence="11">
    <location>
        <begin position="223"/>
        <end position="250"/>
    </location>
</feature>
<dbReference type="SMART" id="SM00355">
    <property type="entry name" value="ZnF_C2H2"/>
    <property type="match status" value="5"/>
</dbReference>
<evidence type="ECO:0000256" key="6">
    <source>
        <dbReference type="ARBA" id="ARBA00023015"/>
    </source>
</evidence>
<dbReference type="PANTHER" id="PTHR24394:SF44">
    <property type="entry name" value="ZINC FINGER PROTEIN 271-LIKE"/>
    <property type="match status" value="1"/>
</dbReference>
<keyword evidence="4 10" id="KW-0863">Zinc-finger</keyword>
<reference evidence="12 13" key="1">
    <citation type="submission" date="2018-04" db="EMBL/GenBank/DDBJ databases">
        <title>The genome of golden apple snail Pomacea canaliculata provides insight into stress tolerance and invasive adaptation.</title>
        <authorList>
            <person name="Liu C."/>
            <person name="Liu B."/>
            <person name="Ren Y."/>
            <person name="Zhang Y."/>
            <person name="Wang H."/>
            <person name="Li S."/>
            <person name="Jiang F."/>
            <person name="Yin L."/>
            <person name="Zhang G."/>
            <person name="Qian W."/>
            <person name="Fan W."/>
        </authorList>
    </citation>
    <scope>NUCLEOTIDE SEQUENCE [LARGE SCALE GENOMIC DNA]</scope>
    <source>
        <strain evidence="12">SZHN2017</strain>
        <tissue evidence="12">Muscle</tissue>
    </source>
</reference>
<evidence type="ECO:0000256" key="9">
    <source>
        <dbReference type="ARBA" id="ARBA00023242"/>
    </source>
</evidence>
<keyword evidence="3" id="KW-0677">Repeat</keyword>
<organism evidence="12 13">
    <name type="scientific">Pomacea canaliculata</name>
    <name type="common">Golden apple snail</name>
    <dbReference type="NCBI Taxonomy" id="400727"/>
    <lineage>
        <taxon>Eukaryota</taxon>
        <taxon>Metazoa</taxon>
        <taxon>Spiralia</taxon>
        <taxon>Lophotrochozoa</taxon>
        <taxon>Mollusca</taxon>
        <taxon>Gastropoda</taxon>
        <taxon>Caenogastropoda</taxon>
        <taxon>Architaenioglossa</taxon>
        <taxon>Ampullarioidea</taxon>
        <taxon>Ampullariidae</taxon>
        <taxon>Pomacea</taxon>
    </lineage>
</organism>
<proteinExistence type="predicted"/>
<name>A0A2T7P623_POMCA</name>
<keyword evidence="8" id="KW-0804">Transcription</keyword>
<comment type="subcellular location">
    <subcellularLocation>
        <location evidence="1">Nucleus</location>
    </subcellularLocation>
</comment>
<dbReference type="PANTHER" id="PTHR24394">
    <property type="entry name" value="ZINC FINGER PROTEIN"/>
    <property type="match status" value="1"/>
</dbReference>
<dbReference type="GO" id="GO:0003677">
    <property type="term" value="F:DNA binding"/>
    <property type="evidence" value="ECO:0007669"/>
    <property type="project" value="UniProtKB-KW"/>
</dbReference>
<evidence type="ECO:0000256" key="8">
    <source>
        <dbReference type="ARBA" id="ARBA00023163"/>
    </source>
</evidence>
<keyword evidence="13" id="KW-1185">Reference proteome</keyword>
<protein>
    <recommendedName>
        <fullName evidence="11">C2H2-type domain-containing protein</fullName>
    </recommendedName>
</protein>
<dbReference type="InterPro" id="IPR036236">
    <property type="entry name" value="Znf_C2H2_sf"/>
</dbReference>
<feature type="domain" description="C2H2-type" evidence="11">
    <location>
        <begin position="251"/>
        <end position="278"/>
    </location>
</feature>
<dbReference type="FunFam" id="3.30.160.60:FF:000145">
    <property type="entry name" value="Zinc finger protein 574"/>
    <property type="match status" value="1"/>
</dbReference>
<evidence type="ECO:0000259" key="11">
    <source>
        <dbReference type="PROSITE" id="PS50157"/>
    </source>
</evidence>
<dbReference type="Pfam" id="PF00096">
    <property type="entry name" value="zf-C2H2"/>
    <property type="match status" value="4"/>
</dbReference>
<dbReference type="FunFam" id="3.30.160.60:FF:001228">
    <property type="entry name" value="Zinc finger protein 236"/>
    <property type="match status" value="1"/>
</dbReference>
<dbReference type="PROSITE" id="PS00028">
    <property type="entry name" value="ZINC_FINGER_C2H2_1"/>
    <property type="match status" value="4"/>
</dbReference>
<dbReference type="OrthoDB" id="6077919at2759"/>
<dbReference type="InterPro" id="IPR013087">
    <property type="entry name" value="Znf_C2H2_type"/>
</dbReference>
<dbReference type="EMBL" id="PZQS01000006">
    <property type="protein sequence ID" value="PVD28867.1"/>
    <property type="molecule type" value="Genomic_DNA"/>
</dbReference>
<feature type="domain" description="C2H2-type" evidence="11">
    <location>
        <begin position="279"/>
        <end position="306"/>
    </location>
</feature>
<evidence type="ECO:0000313" key="13">
    <source>
        <dbReference type="Proteomes" id="UP000245119"/>
    </source>
</evidence>
<keyword evidence="6" id="KW-0805">Transcription regulation</keyword>
<dbReference type="GO" id="GO:0008270">
    <property type="term" value="F:zinc ion binding"/>
    <property type="evidence" value="ECO:0007669"/>
    <property type="project" value="UniProtKB-KW"/>
</dbReference>
<evidence type="ECO:0000256" key="7">
    <source>
        <dbReference type="ARBA" id="ARBA00023125"/>
    </source>
</evidence>
<dbReference type="GO" id="GO:0000981">
    <property type="term" value="F:DNA-binding transcription factor activity, RNA polymerase II-specific"/>
    <property type="evidence" value="ECO:0007669"/>
    <property type="project" value="TreeGrafter"/>
</dbReference>
<keyword evidence="2" id="KW-0479">Metal-binding</keyword>
<accession>A0A2T7P623</accession>
<keyword evidence="5" id="KW-0862">Zinc</keyword>
<dbReference type="AlphaFoldDB" id="A0A2T7P623"/>
<dbReference type="SUPFAM" id="SSF57667">
    <property type="entry name" value="beta-beta-alpha zinc fingers"/>
    <property type="match status" value="3"/>
</dbReference>
<evidence type="ECO:0000256" key="2">
    <source>
        <dbReference type="ARBA" id="ARBA00022723"/>
    </source>
</evidence>
<dbReference type="GO" id="GO:0005634">
    <property type="term" value="C:nucleus"/>
    <property type="evidence" value="ECO:0007669"/>
    <property type="project" value="UniProtKB-SubCell"/>
</dbReference>
<dbReference type="Gene3D" id="3.30.160.60">
    <property type="entry name" value="Classic Zinc Finger"/>
    <property type="match status" value="4"/>
</dbReference>
<evidence type="ECO:0000256" key="3">
    <source>
        <dbReference type="ARBA" id="ARBA00022737"/>
    </source>
</evidence>
<feature type="domain" description="C2H2-type" evidence="11">
    <location>
        <begin position="195"/>
        <end position="222"/>
    </location>
</feature>
<dbReference type="Proteomes" id="UP000245119">
    <property type="component" value="Linkage Group LG6"/>
</dbReference>
<comment type="caution">
    <text evidence="12">The sequence shown here is derived from an EMBL/GenBank/DDBJ whole genome shotgun (WGS) entry which is preliminary data.</text>
</comment>
<dbReference type="PROSITE" id="PS50157">
    <property type="entry name" value="ZINC_FINGER_C2H2_2"/>
    <property type="match status" value="4"/>
</dbReference>
<evidence type="ECO:0000256" key="1">
    <source>
        <dbReference type="ARBA" id="ARBA00004123"/>
    </source>
</evidence>
<sequence length="311" mass="35492">MKPEHAWDIPQSNCKHENTVKLEFISQVAIDCIKTEQDPGSELHPIKAECAAHIEHSDCSHESAVKVECHCQDVTCSIKSEQDLVQCAKTEEQLVFKQEEQDDSHIVKTETGWPGQHTMRQNNIDENCQEISVARCITPEVTDIMRENQHQTHATVTKVTIDSTTGSRSDAKPYQCKFSSDFKKHMVTHSDERPHQCSVCHVAFKTPRALKQHMVTHSDLKPYQCTVCHVAFKRLPNLKEHMVSHSDERPHQCSVCHVAFKRAKALKKHMLTHHDVKSYQCSACKKTYRRSSELKRHMLIHSDATSSVPSV</sequence>
<evidence type="ECO:0000313" key="12">
    <source>
        <dbReference type="EMBL" id="PVD28867.1"/>
    </source>
</evidence>
<keyword evidence="7" id="KW-0238">DNA-binding</keyword>
<evidence type="ECO:0000256" key="5">
    <source>
        <dbReference type="ARBA" id="ARBA00022833"/>
    </source>
</evidence>
<evidence type="ECO:0000256" key="4">
    <source>
        <dbReference type="ARBA" id="ARBA00022771"/>
    </source>
</evidence>
<gene>
    <name evidence="12" type="ORF">C0Q70_11462</name>
</gene>